<gene>
    <name evidence="1" type="ORF">MNBD_ALPHA12-519</name>
</gene>
<dbReference type="InterPro" id="IPR020904">
    <property type="entry name" value="Sc_DH/Rdtase_CS"/>
</dbReference>
<dbReference type="PANTHER" id="PTHR43975:SF2">
    <property type="entry name" value="EG:BACR7A4.14 PROTEIN-RELATED"/>
    <property type="match status" value="1"/>
</dbReference>
<dbReference type="AlphaFoldDB" id="A0A3B0TC75"/>
<dbReference type="PRINTS" id="PR00081">
    <property type="entry name" value="GDHRDH"/>
</dbReference>
<dbReference type="InterPro" id="IPR002347">
    <property type="entry name" value="SDR_fam"/>
</dbReference>
<dbReference type="InterPro" id="IPR036291">
    <property type="entry name" value="NAD(P)-bd_dom_sf"/>
</dbReference>
<reference evidence="1" key="1">
    <citation type="submission" date="2018-06" db="EMBL/GenBank/DDBJ databases">
        <authorList>
            <person name="Zhirakovskaya E."/>
        </authorList>
    </citation>
    <scope>NUCLEOTIDE SEQUENCE</scope>
</reference>
<dbReference type="Pfam" id="PF13561">
    <property type="entry name" value="adh_short_C2"/>
    <property type="match status" value="1"/>
</dbReference>
<evidence type="ECO:0000313" key="1">
    <source>
        <dbReference type="EMBL" id="VAW15648.1"/>
    </source>
</evidence>
<dbReference type="FunFam" id="3.40.50.720:FF:000084">
    <property type="entry name" value="Short-chain dehydrogenase reductase"/>
    <property type="match status" value="1"/>
</dbReference>
<organism evidence="1">
    <name type="scientific">hydrothermal vent metagenome</name>
    <dbReference type="NCBI Taxonomy" id="652676"/>
    <lineage>
        <taxon>unclassified sequences</taxon>
        <taxon>metagenomes</taxon>
        <taxon>ecological metagenomes</taxon>
    </lineage>
</organism>
<dbReference type="EMBL" id="UOEO01000036">
    <property type="protein sequence ID" value="VAW15648.1"/>
    <property type="molecule type" value="Genomic_DNA"/>
</dbReference>
<dbReference type="SUPFAM" id="SSF51735">
    <property type="entry name" value="NAD(P)-binding Rossmann-fold domains"/>
    <property type="match status" value="1"/>
</dbReference>
<protein>
    <submittedName>
        <fullName evidence="1">Oxidoreductase, short-chain dehydrogenase/reductase family</fullName>
    </submittedName>
</protein>
<dbReference type="Gene3D" id="3.40.50.720">
    <property type="entry name" value="NAD(P)-binding Rossmann-like Domain"/>
    <property type="match status" value="1"/>
</dbReference>
<accession>A0A3B0TC75</accession>
<name>A0A3B0TC75_9ZZZZ</name>
<dbReference type="PANTHER" id="PTHR43975">
    <property type="entry name" value="ZGC:101858"/>
    <property type="match status" value="1"/>
</dbReference>
<dbReference type="PRINTS" id="PR00080">
    <property type="entry name" value="SDRFAMILY"/>
</dbReference>
<dbReference type="PROSITE" id="PS00061">
    <property type="entry name" value="ADH_SHORT"/>
    <property type="match status" value="1"/>
</dbReference>
<dbReference type="CDD" id="cd05233">
    <property type="entry name" value="SDR_c"/>
    <property type="match status" value="1"/>
</dbReference>
<sequence length="258" mass="27795">MLNGKIILITGSSSGIGLASARAAMDQGAKVILHGSGLEKLKTAAQKLGGAPYVAADLSLPEAAQTLFDQALKIHGRIDVLVNNAAIFPRTDLNASDGASFDRIFAINTRSPLLLCRSFIKQLQAEKMPGAIVNIGSVNAYCGQPDLLLYSMSKGALMTMSKNIADAIAADGIRVNQLNVGWTLTETEIKTQRNEGRPDNWQQQIPEVFAPAGRILAPEEVARHVLFWASDQSTPVTGQVYDVEQYTFLGRNVMSRVI</sequence>
<proteinExistence type="predicted"/>